<dbReference type="GO" id="GO:0003677">
    <property type="term" value="F:DNA binding"/>
    <property type="evidence" value="ECO:0007669"/>
    <property type="project" value="UniProtKB-KW"/>
</dbReference>
<dbReference type="Gene3D" id="3.40.50.1360">
    <property type="match status" value="1"/>
</dbReference>
<dbReference type="Proteomes" id="UP000256388">
    <property type="component" value="Unassembled WGS sequence"/>
</dbReference>
<dbReference type="InterPro" id="IPR037171">
    <property type="entry name" value="NagB/RpiA_transferase-like"/>
</dbReference>
<dbReference type="SUPFAM" id="SSF46785">
    <property type="entry name" value="Winged helix' DNA-binding domain"/>
    <property type="match status" value="1"/>
</dbReference>
<dbReference type="InterPro" id="IPR001034">
    <property type="entry name" value="DeoR_HTH"/>
</dbReference>
<keyword evidence="6" id="KW-1185">Reference proteome</keyword>
<dbReference type="Gene3D" id="1.10.10.10">
    <property type="entry name" value="Winged helix-like DNA-binding domain superfamily/Winged helix DNA-binding domain"/>
    <property type="match status" value="1"/>
</dbReference>
<protein>
    <submittedName>
        <fullName evidence="5">DeoR family transcriptional regulator</fullName>
    </submittedName>
</protein>
<feature type="domain" description="HTH deoR-type" evidence="4">
    <location>
        <begin position="6"/>
        <end position="58"/>
    </location>
</feature>
<dbReference type="InterPro" id="IPR014036">
    <property type="entry name" value="DeoR-like_C"/>
</dbReference>
<dbReference type="SMART" id="SM00420">
    <property type="entry name" value="HTH_DEOR"/>
    <property type="match status" value="1"/>
</dbReference>
<dbReference type="EMBL" id="QUMS01000003">
    <property type="protein sequence ID" value="REG06968.1"/>
    <property type="molecule type" value="Genomic_DNA"/>
</dbReference>
<dbReference type="Pfam" id="PF08220">
    <property type="entry name" value="HTH_DeoR"/>
    <property type="match status" value="1"/>
</dbReference>
<dbReference type="InterPro" id="IPR036388">
    <property type="entry name" value="WH-like_DNA-bd_sf"/>
</dbReference>
<keyword evidence="1" id="KW-0805">Transcription regulation</keyword>
<dbReference type="PRINTS" id="PR00037">
    <property type="entry name" value="HTHLACR"/>
</dbReference>
<dbReference type="InterPro" id="IPR036390">
    <property type="entry name" value="WH_DNA-bd_sf"/>
</dbReference>
<gene>
    <name evidence="5" type="ORF">DFR64_2168</name>
</gene>
<dbReference type="AlphaFoldDB" id="A0A347ZVE0"/>
<evidence type="ECO:0000256" key="1">
    <source>
        <dbReference type="ARBA" id="ARBA00023015"/>
    </source>
</evidence>
<dbReference type="PANTHER" id="PTHR30363">
    <property type="entry name" value="HTH-TYPE TRANSCRIPTIONAL REGULATOR SRLR-RELATED"/>
    <property type="match status" value="1"/>
</dbReference>
<keyword evidence="2" id="KW-0238">DNA-binding</keyword>
<dbReference type="InterPro" id="IPR018356">
    <property type="entry name" value="Tscrpt_reg_HTH_DeoR_CS"/>
</dbReference>
<evidence type="ECO:0000259" key="4">
    <source>
        <dbReference type="SMART" id="SM00420"/>
    </source>
</evidence>
<evidence type="ECO:0000256" key="2">
    <source>
        <dbReference type="ARBA" id="ARBA00023125"/>
    </source>
</evidence>
<evidence type="ECO:0000313" key="5">
    <source>
        <dbReference type="EMBL" id="REG06968.1"/>
    </source>
</evidence>
<proteinExistence type="predicted"/>
<accession>A0A347ZVE0</accession>
<reference evidence="5 6" key="1">
    <citation type="submission" date="2018-08" db="EMBL/GenBank/DDBJ databases">
        <title>Genomic Encyclopedia of Type Strains, Phase IV (KMG-IV): sequencing the most valuable type-strain genomes for metagenomic binning, comparative biology and taxonomic classification.</title>
        <authorList>
            <person name="Goeker M."/>
        </authorList>
    </citation>
    <scope>NUCLEOTIDE SEQUENCE [LARGE SCALE GENOMIC DNA]</scope>
    <source>
        <strain evidence="5 6">DSM 23923</strain>
    </source>
</reference>
<evidence type="ECO:0000256" key="3">
    <source>
        <dbReference type="ARBA" id="ARBA00023163"/>
    </source>
</evidence>
<sequence length="254" mass="27961">MIAEERRALLLTKLREDGYIQVTDLAEEFNISSATIRRDLILLEQEGICIRKRGGAVRSTQGVTMELPYDIKQHRNIDEKSRIAAAAIDLVEDGDTILLDAGSTIFQLACLLHTRERLTVVTHDLNIAYKLATNPKINLICTGGIARANVYTLQGPQVVDFIRNLRVDKSFIGADAIHSDGTISNVNIEEVPIKQAMVKAASQTILLCDSTKFGTTAFAKVCELSDLSAIITDKGVPEAFLQYCDEKNIKILAT</sequence>
<dbReference type="PROSITE" id="PS00894">
    <property type="entry name" value="HTH_DEOR_1"/>
    <property type="match status" value="1"/>
</dbReference>
<dbReference type="Pfam" id="PF00455">
    <property type="entry name" value="DeoRC"/>
    <property type="match status" value="1"/>
</dbReference>
<dbReference type="SMART" id="SM01134">
    <property type="entry name" value="DeoRC"/>
    <property type="match status" value="1"/>
</dbReference>
<dbReference type="SUPFAM" id="SSF100950">
    <property type="entry name" value="NagB/RpiA/CoA transferase-like"/>
    <property type="match status" value="1"/>
</dbReference>
<comment type="caution">
    <text evidence="5">The sequence shown here is derived from an EMBL/GenBank/DDBJ whole genome shotgun (WGS) entry which is preliminary data.</text>
</comment>
<dbReference type="PANTHER" id="PTHR30363:SF44">
    <property type="entry name" value="AGA OPERON TRANSCRIPTIONAL REPRESSOR-RELATED"/>
    <property type="match status" value="1"/>
</dbReference>
<dbReference type="GO" id="GO:0003700">
    <property type="term" value="F:DNA-binding transcription factor activity"/>
    <property type="evidence" value="ECO:0007669"/>
    <property type="project" value="InterPro"/>
</dbReference>
<evidence type="ECO:0000313" key="6">
    <source>
        <dbReference type="Proteomes" id="UP000256388"/>
    </source>
</evidence>
<dbReference type="InterPro" id="IPR050313">
    <property type="entry name" value="Carb_Metab_HTH_regulators"/>
</dbReference>
<organism evidence="5 6">
    <name type="scientific">Pelolinea submarina</name>
    <dbReference type="NCBI Taxonomy" id="913107"/>
    <lineage>
        <taxon>Bacteria</taxon>
        <taxon>Bacillati</taxon>
        <taxon>Chloroflexota</taxon>
        <taxon>Anaerolineae</taxon>
        <taxon>Anaerolineales</taxon>
        <taxon>Anaerolineaceae</taxon>
        <taxon>Pelolinea</taxon>
    </lineage>
</organism>
<name>A0A347ZVE0_9CHLR</name>
<dbReference type="RefSeq" id="WP_158675111.1">
    <property type="nucleotide sequence ID" value="NZ_AP018437.1"/>
</dbReference>
<dbReference type="OrthoDB" id="9797223at2"/>
<keyword evidence="3" id="KW-0804">Transcription</keyword>